<dbReference type="Proteomes" id="UP001328107">
    <property type="component" value="Unassembled WGS sequence"/>
</dbReference>
<feature type="non-terminal residue" evidence="1">
    <location>
        <position position="105"/>
    </location>
</feature>
<protein>
    <submittedName>
        <fullName evidence="1">Uncharacterized protein</fullName>
    </submittedName>
</protein>
<dbReference type="AlphaFoldDB" id="A0AAN5CJ39"/>
<comment type="caution">
    <text evidence="1">The sequence shown here is derived from an EMBL/GenBank/DDBJ whole genome shotgun (WGS) entry which is preliminary data.</text>
</comment>
<proteinExistence type="predicted"/>
<accession>A0AAN5CJ39</accession>
<gene>
    <name evidence="1" type="ORF">PMAYCL1PPCAC_15572</name>
</gene>
<sequence length="105" mass="11383">LVDVRLAPASERLEVVEVGLSIVVGPPEGILAHSVPVDAHDALPVVVVRVDSDLVAHGDCLIRHVQNELSVRRLTGSPVVDLDVEPYHTDLRASVLHVVDRSRHL</sequence>
<feature type="non-terminal residue" evidence="1">
    <location>
        <position position="1"/>
    </location>
</feature>
<name>A0AAN5CJ39_9BILA</name>
<dbReference type="EMBL" id="BTRK01000004">
    <property type="protein sequence ID" value="GMR45377.1"/>
    <property type="molecule type" value="Genomic_DNA"/>
</dbReference>
<reference evidence="2" key="1">
    <citation type="submission" date="2022-10" db="EMBL/GenBank/DDBJ databases">
        <title>Genome assembly of Pristionchus species.</title>
        <authorList>
            <person name="Yoshida K."/>
            <person name="Sommer R.J."/>
        </authorList>
    </citation>
    <scope>NUCLEOTIDE SEQUENCE [LARGE SCALE GENOMIC DNA]</scope>
    <source>
        <strain evidence="2">RS5460</strain>
    </source>
</reference>
<organism evidence="1 2">
    <name type="scientific">Pristionchus mayeri</name>
    <dbReference type="NCBI Taxonomy" id="1317129"/>
    <lineage>
        <taxon>Eukaryota</taxon>
        <taxon>Metazoa</taxon>
        <taxon>Ecdysozoa</taxon>
        <taxon>Nematoda</taxon>
        <taxon>Chromadorea</taxon>
        <taxon>Rhabditida</taxon>
        <taxon>Rhabditina</taxon>
        <taxon>Diplogasteromorpha</taxon>
        <taxon>Diplogasteroidea</taxon>
        <taxon>Neodiplogasteridae</taxon>
        <taxon>Pristionchus</taxon>
    </lineage>
</organism>
<evidence type="ECO:0000313" key="2">
    <source>
        <dbReference type="Proteomes" id="UP001328107"/>
    </source>
</evidence>
<evidence type="ECO:0000313" key="1">
    <source>
        <dbReference type="EMBL" id="GMR45377.1"/>
    </source>
</evidence>
<keyword evidence="2" id="KW-1185">Reference proteome</keyword>